<proteinExistence type="predicted"/>
<accession>A0A832H350</accession>
<gene>
    <name evidence="1" type="ORF">ENR47_02140</name>
</gene>
<evidence type="ECO:0000313" key="1">
    <source>
        <dbReference type="EMBL" id="HGW93076.1"/>
    </source>
</evidence>
<sequence length="156" mass="16958">MAGQTTAIAGVLKNGLGGDIAGMLGDVQSTFDAYLNVFDAAQNSQLLAQKRRDLEYALNAFGDNYVRFLNFYEPGIASTLRRKLGEDGFQWIAKEFGKSYALATIDALEKQIEKEVLQTLATIVDPTGIAAVVKAFNEPLCRSSDFPSVTVRSRGN</sequence>
<comment type="caution">
    <text evidence="1">The sequence shown here is derived from an EMBL/GenBank/DDBJ whole genome shotgun (WGS) entry which is preliminary data.</text>
</comment>
<name>A0A832H350_9CYAN</name>
<dbReference type="EMBL" id="DSRD01000141">
    <property type="protein sequence ID" value="HGW93076.1"/>
    <property type="molecule type" value="Genomic_DNA"/>
</dbReference>
<dbReference type="AlphaFoldDB" id="A0A832H350"/>
<organism evidence="1">
    <name type="scientific">Oscillatoriales cyanobacterium SpSt-402</name>
    <dbReference type="NCBI Taxonomy" id="2282168"/>
    <lineage>
        <taxon>Bacteria</taxon>
        <taxon>Bacillati</taxon>
        <taxon>Cyanobacteriota</taxon>
        <taxon>Cyanophyceae</taxon>
        <taxon>Oscillatoriophycideae</taxon>
        <taxon>Oscillatoriales</taxon>
    </lineage>
</organism>
<reference evidence="1" key="1">
    <citation type="journal article" date="2020" name="mSystems">
        <title>Genome- and Community-Level Interaction Insights into Carbon Utilization and Element Cycling Functions of Hydrothermarchaeota in Hydrothermal Sediment.</title>
        <authorList>
            <person name="Zhou Z."/>
            <person name="Liu Y."/>
            <person name="Xu W."/>
            <person name="Pan J."/>
            <person name="Luo Z.H."/>
            <person name="Li M."/>
        </authorList>
    </citation>
    <scope>NUCLEOTIDE SEQUENCE [LARGE SCALE GENOMIC DNA]</scope>
    <source>
        <strain evidence="1">SpSt-402</strain>
    </source>
</reference>
<protein>
    <submittedName>
        <fullName evidence="1">Uncharacterized protein</fullName>
    </submittedName>
</protein>